<evidence type="ECO:0000313" key="3">
    <source>
        <dbReference type="Proteomes" id="UP001634154"/>
    </source>
</evidence>
<comment type="caution">
    <text evidence="2">The sequence shown here is derived from an EMBL/GenBank/DDBJ whole genome shotgun (WGS) entry which is preliminary data.</text>
</comment>
<evidence type="ECO:0000256" key="1">
    <source>
        <dbReference type="SAM" id="SignalP"/>
    </source>
</evidence>
<dbReference type="SUPFAM" id="SSF49899">
    <property type="entry name" value="Concanavalin A-like lectins/glucanases"/>
    <property type="match status" value="1"/>
</dbReference>
<keyword evidence="1" id="KW-0732">Signal</keyword>
<dbReference type="RefSeq" id="WP_409357173.1">
    <property type="nucleotide sequence ID" value="NZ_JBJXVJ010000003.1"/>
</dbReference>
<feature type="signal peptide" evidence="1">
    <location>
        <begin position="1"/>
        <end position="20"/>
    </location>
</feature>
<dbReference type="Gene3D" id="2.60.120.200">
    <property type="match status" value="1"/>
</dbReference>
<proteinExistence type="predicted"/>
<accession>A0ABW9K4Z0</accession>
<dbReference type="CDD" id="cd01951">
    <property type="entry name" value="lectin_L-type"/>
    <property type="match status" value="1"/>
</dbReference>
<sequence length="463" mass="49753">MKKINLLLVLFLAVWNLPYAQMITTTTVDLDSDNDGISDCLEKRLEGATMSQLFVLKGNAVSGSSGIPSNEVRLTANSNNQSGQMWSIYKINFKDSFTIRFKAYLGNKDSNGADGVACVFQNDPAGTNAMGAQGIGLGAAGIRNGLALEIDTFLNTANSKDIAGDHGMIWDTDWNISNGSTVNNLTNPIDLGNIEDANWHHIEIFWDAGSRTLSYKIDNISAGSYTHQGSLNHFCQTYFNIPSSSVNKLVYYGYTASTGNFSNEQKIRFNNLCSDYPQFVDTDGDGTEDYLDLDSDGDGCPDAIEGDENVKYAQLNPDGSINTSSSGTNSNGFPNIVNAGGISDIGNDEGQGLGTSGDASVNGCICYKPPVITGNLLDTKFGITSLGRAHKSTSSWPGVRKGGWAALEAKTKGFVPNRLSTAQKNALVAVEGMIVYDTNLDCLSFFDGTSWKCLKNQICPDLY</sequence>
<keyword evidence="3" id="KW-1185">Reference proteome</keyword>
<feature type="chain" id="PRO_5047385782" evidence="1">
    <location>
        <begin position="21"/>
        <end position="463"/>
    </location>
</feature>
<organism evidence="2 3">
    <name type="scientific">Chryseobacterium kwangjuense</name>
    <dbReference type="NCBI Taxonomy" id="267125"/>
    <lineage>
        <taxon>Bacteria</taxon>
        <taxon>Pseudomonadati</taxon>
        <taxon>Bacteroidota</taxon>
        <taxon>Flavobacteriia</taxon>
        <taxon>Flavobacteriales</taxon>
        <taxon>Weeksellaceae</taxon>
        <taxon>Chryseobacterium group</taxon>
        <taxon>Chryseobacterium</taxon>
    </lineage>
</organism>
<gene>
    <name evidence="2" type="ORF">ACKW6Q_14260</name>
</gene>
<evidence type="ECO:0000313" key="2">
    <source>
        <dbReference type="EMBL" id="MFN1218131.1"/>
    </source>
</evidence>
<dbReference type="Pfam" id="PF18483">
    <property type="entry name" value="Lectin_L-type_dom"/>
    <property type="match status" value="1"/>
</dbReference>
<reference evidence="2 3" key="1">
    <citation type="submission" date="2024-12" db="EMBL/GenBank/DDBJ databases">
        <title>Draft genome sequence of Chryseobacterium kwangjuense AG447.</title>
        <authorList>
            <person name="Cheptsov V.S."/>
            <person name="Belov A."/>
            <person name="Zavarzina A.G."/>
        </authorList>
    </citation>
    <scope>NUCLEOTIDE SEQUENCE [LARGE SCALE GENOMIC DNA]</scope>
    <source>
        <strain evidence="2 3">AG447</strain>
    </source>
</reference>
<name>A0ABW9K4Z0_9FLAO</name>
<dbReference type="InterPro" id="IPR013320">
    <property type="entry name" value="ConA-like_dom_sf"/>
</dbReference>
<dbReference type="InterPro" id="IPR051136">
    <property type="entry name" value="Intracellular_Lectin-GPT"/>
</dbReference>
<dbReference type="PANTHER" id="PTHR12223">
    <property type="entry name" value="VESICULAR MANNOSE-BINDING LECTIN"/>
    <property type="match status" value="1"/>
</dbReference>
<dbReference type="InterPro" id="IPR056573">
    <property type="entry name" value="Lectin_L-type_dom"/>
</dbReference>
<dbReference type="Proteomes" id="UP001634154">
    <property type="component" value="Unassembled WGS sequence"/>
</dbReference>
<dbReference type="EMBL" id="JBJXVJ010000003">
    <property type="protein sequence ID" value="MFN1218131.1"/>
    <property type="molecule type" value="Genomic_DNA"/>
</dbReference>
<protein>
    <submittedName>
        <fullName evidence="2">L-type lectin-domain containing protein</fullName>
    </submittedName>
</protein>